<proteinExistence type="predicted"/>
<dbReference type="EMBL" id="ASPP01024231">
    <property type="protein sequence ID" value="ETO09225.1"/>
    <property type="molecule type" value="Genomic_DNA"/>
</dbReference>
<reference evidence="2 3" key="1">
    <citation type="journal article" date="2013" name="Curr. Biol.">
        <title>The Genome of the Foraminiferan Reticulomyxa filosa.</title>
        <authorList>
            <person name="Glockner G."/>
            <person name="Hulsmann N."/>
            <person name="Schleicher M."/>
            <person name="Noegel A.A."/>
            <person name="Eichinger L."/>
            <person name="Gallinger C."/>
            <person name="Pawlowski J."/>
            <person name="Sierra R."/>
            <person name="Euteneuer U."/>
            <person name="Pillet L."/>
            <person name="Moustafa A."/>
            <person name="Platzer M."/>
            <person name="Groth M."/>
            <person name="Szafranski K."/>
            <person name="Schliwa M."/>
        </authorList>
    </citation>
    <scope>NUCLEOTIDE SEQUENCE [LARGE SCALE GENOMIC DNA]</scope>
</reference>
<evidence type="ECO:0000256" key="1">
    <source>
        <dbReference type="SAM" id="MobiDB-lite"/>
    </source>
</evidence>
<evidence type="ECO:0000313" key="2">
    <source>
        <dbReference type="EMBL" id="ETO09225.1"/>
    </source>
</evidence>
<gene>
    <name evidence="2" type="ORF">RFI_28163</name>
</gene>
<accession>X6M873</accession>
<name>X6M873_RETFI</name>
<organism evidence="2 3">
    <name type="scientific">Reticulomyxa filosa</name>
    <dbReference type="NCBI Taxonomy" id="46433"/>
    <lineage>
        <taxon>Eukaryota</taxon>
        <taxon>Sar</taxon>
        <taxon>Rhizaria</taxon>
        <taxon>Retaria</taxon>
        <taxon>Foraminifera</taxon>
        <taxon>Monothalamids</taxon>
        <taxon>Reticulomyxidae</taxon>
        <taxon>Reticulomyxa</taxon>
    </lineage>
</organism>
<dbReference type="Proteomes" id="UP000023152">
    <property type="component" value="Unassembled WGS sequence"/>
</dbReference>
<protein>
    <submittedName>
        <fullName evidence="2">Uncharacterized protein</fullName>
    </submittedName>
</protein>
<feature type="non-terminal residue" evidence="2">
    <location>
        <position position="1"/>
    </location>
</feature>
<evidence type="ECO:0000313" key="3">
    <source>
        <dbReference type="Proteomes" id="UP000023152"/>
    </source>
</evidence>
<dbReference type="AlphaFoldDB" id="X6M873"/>
<sequence>EVLAELHSLLPNQISPKNSEKKNALENQGGGDVPSIAEELRQLNLLIFTCREVENKILQNKNSVPSDDLDETGNSNVSSDMLSVRELYQMKQSVDNTYQGKGKEWSEHSIMSPVATVNPDVKRNFDFENEDATKKITHSIISKVTKSNNNQTKTTPMCVPCPRCLGTITLWEHIQ</sequence>
<comment type="caution">
    <text evidence="2">The sequence shown here is derived from an EMBL/GenBank/DDBJ whole genome shotgun (WGS) entry which is preliminary data.</text>
</comment>
<keyword evidence="3" id="KW-1185">Reference proteome</keyword>
<feature type="region of interest" description="Disordered" evidence="1">
    <location>
        <begin position="1"/>
        <end position="30"/>
    </location>
</feature>